<accession>A0A7W2FMH0</accession>
<dbReference type="RefSeq" id="WP_182105480.1">
    <property type="nucleotide sequence ID" value="NZ_JACFYF010000001.1"/>
</dbReference>
<evidence type="ECO:0000313" key="1">
    <source>
        <dbReference type="EMBL" id="MBA5760815.1"/>
    </source>
</evidence>
<organism evidence="1 2">
    <name type="scientific">Vibrio marinisediminis</name>
    <dbReference type="NCBI Taxonomy" id="2758441"/>
    <lineage>
        <taxon>Bacteria</taxon>
        <taxon>Pseudomonadati</taxon>
        <taxon>Pseudomonadota</taxon>
        <taxon>Gammaproteobacteria</taxon>
        <taxon>Vibrionales</taxon>
        <taxon>Vibrionaceae</taxon>
        <taxon>Vibrio</taxon>
    </lineage>
</organism>
<proteinExistence type="predicted"/>
<gene>
    <name evidence="1" type="ORF">H2O73_00535</name>
</gene>
<evidence type="ECO:0000313" key="2">
    <source>
        <dbReference type="Proteomes" id="UP000571701"/>
    </source>
</evidence>
<protein>
    <submittedName>
        <fullName evidence="1">Uncharacterized protein</fullName>
    </submittedName>
</protein>
<sequence length="96" mass="11254">MVSETVTFIYKHQCRCNGFSIIDPDSKQRILDYYQRAEVRYFLEELLFILEPSTSSKVVSSYFWQRKDYSHDLATEMGLSDITLTISSERSALKLL</sequence>
<dbReference type="AlphaFoldDB" id="A0A7W2FMH0"/>
<comment type="caution">
    <text evidence="1">The sequence shown here is derived from an EMBL/GenBank/DDBJ whole genome shotgun (WGS) entry which is preliminary data.</text>
</comment>
<reference evidence="1 2" key="1">
    <citation type="submission" date="2020-07" db="EMBL/GenBank/DDBJ databases">
        <title>Vibrio marinisediminis sp. nov., isolated from marine sediment.</title>
        <authorList>
            <person name="Ji X."/>
        </authorList>
    </citation>
    <scope>NUCLEOTIDE SEQUENCE [LARGE SCALE GENOMIC DNA]</scope>
    <source>
        <strain evidence="1 2">404</strain>
    </source>
</reference>
<keyword evidence="2" id="KW-1185">Reference proteome</keyword>
<dbReference type="Proteomes" id="UP000571701">
    <property type="component" value="Unassembled WGS sequence"/>
</dbReference>
<name>A0A7W2FMH0_9VIBR</name>
<dbReference type="EMBL" id="JACFYF010000001">
    <property type="protein sequence ID" value="MBA5760815.1"/>
    <property type="molecule type" value="Genomic_DNA"/>
</dbReference>